<keyword evidence="2" id="KW-1185">Reference proteome</keyword>
<gene>
    <name evidence="1" type="ORF">chiPu_0024547</name>
</gene>
<reference evidence="1 2" key="1">
    <citation type="journal article" date="2018" name="Nat. Ecol. Evol.">
        <title>Shark genomes provide insights into elasmobranch evolution and the origin of vertebrates.</title>
        <authorList>
            <person name="Hara Y"/>
            <person name="Yamaguchi K"/>
            <person name="Onimaru K"/>
            <person name="Kadota M"/>
            <person name="Koyanagi M"/>
            <person name="Keeley SD"/>
            <person name="Tatsumi K"/>
            <person name="Tanaka K"/>
            <person name="Motone F"/>
            <person name="Kageyama Y"/>
            <person name="Nozu R"/>
            <person name="Adachi N"/>
            <person name="Nishimura O"/>
            <person name="Nakagawa R"/>
            <person name="Tanegashima C"/>
            <person name="Kiyatake I"/>
            <person name="Matsumoto R"/>
            <person name="Murakumo K"/>
            <person name="Nishida K"/>
            <person name="Terakita A"/>
            <person name="Kuratani S"/>
            <person name="Sato K"/>
            <person name="Hyodo S Kuraku.S."/>
        </authorList>
    </citation>
    <scope>NUCLEOTIDE SEQUENCE [LARGE SCALE GENOMIC DNA]</scope>
</reference>
<comment type="caution">
    <text evidence="1">The sequence shown here is derived from an EMBL/GenBank/DDBJ whole genome shotgun (WGS) entry which is preliminary data.</text>
</comment>
<name>A0A401TDH0_CHIPU</name>
<evidence type="ECO:0000313" key="1">
    <source>
        <dbReference type="EMBL" id="GCC40682.1"/>
    </source>
</evidence>
<dbReference type="EMBL" id="BEZZ01041533">
    <property type="protein sequence ID" value="GCC40682.1"/>
    <property type="molecule type" value="Genomic_DNA"/>
</dbReference>
<evidence type="ECO:0000313" key="2">
    <source>
        <dbReference type="Proteomes" id="UP000287033"/>
    </source>
</evidence>
<sequence length="47" mass="5602">IHWKISVEDDYRDVLGLRTNAILLEADSAKKWVNRWGFLITERDQVM</sequence>
<protein>
    <submittedName>
        <fullName evidence="1">Uncharacterized protein</fullName>
    </submittedName>
</protein>
<dbReference type="Proteomes" id="UP000287033">
    <property type="component" value="Unassembled WGS sequence"/>
</dbReference>
<proteinExistence type="predicted"/>
<accession>A0A401TDH0</accession>
<dbReference type="AlphaFoldDB" id="A0A401TDH0"/>
<organism evidence="1 2">
    <name type="scientific">Chiloscyllium punctatum</name>
    <name type="common">Brownbanded bambooshark</name>
    <name type="synonym">Hemiscyllium punctatum</name>
    <dbReference type="NCBI Taxonomy" id="137246"/>
    <lineage>
        <taxon>Eukaryota</taxon>
        <taxon>Metazoa</taxon>
        <taxon>Chordata</taxon>
        <taxon>Craniata</taxon>
        <taxon>Vertebrata</taxon>
        <taxon>Chondrichthyes</taxon>
        <taxon>Elasmobranchii</taxon>
        <taxon>Galeomorphii</taxon>
        <taxon>Galeoidea</taxon>
        <taxon>Orectolobiformes</taxon>
        <taxon>Hemiscylliidae</taxon>
        <taxon>Chiloscyllium</taxon>
    </lineage>
</organism>
<feature type="non-terminal residue" evidence="1">
    <location>
        <position position="1"/>
    </location>
</feature>